<feature type="region of interest" description="Disordered" evidence="1">
    <location>
        <begin position="1"/>
        <end position="55"/>
    </location>
</feature>
<dbReference type="Gene3D" id="1.10.472.10">
    <property type="entry name" value="Cyclin-like"/>
    <property type="match status" value="1"/>
</dbReference>
<dbReference type="SUPFAM" id="SSF47954">
    <property type="entry name" value="Cyclin-like"/>
    <property type="match status" value="1"/>
</dbReference>
<gene>
    <name evidence="2" type="ORF">EYC80_006495</name>
</gene>
<protein>
    <recommendedName>
        <fullName evidence="4">Cyclin-domain-containing protein</fullName>
    </recommendedName>
</protein>
<dbReference type="OrthoDB" id="5304883at2759"/>
<dbReference type="GO" id="GO:0019901">
    <property type="term" value="F:protein kinase binding"/>
    <property type="evidence" value="ECO:0007669"/>
    <property type="project" value="InterPro"/>
</dbReference>
<dbReference type="Pfam" id="PF08613">
    <property type="entry name" value="Cyclin"/>
    <property type="match status" value="1"/>
</dbReference>
<dbReference type="AlphaFoldDB" id="A0A5N6JTK4"/>
<dbReference type="Proteomes" id="UP000326757">
    <property type="component" value="Unassembled WGS sequence"/>
</dbReference>
<dbReference type="GO" id="GO:0016538">
    <property type="term" value="F:cyclin-dependent protein serine/threonine kinase regulator activity"/>
    <property type="evidence" value="ECO:0007669"/>
    <property type="project" value="TreeGrafter"/>
</dbReference>
<dbReference type="EMBL" id="VIGI01000014">
    <property type="protein sequence ID" value="KAB8291697.1"/>
    <property type="molecule type" value="Genomic_DNA"/>
</dbReference>
<organism evidence="2 3">
    <name type="scientific">Monilinia laxa</name>
    <name type="common">Brown rot fungus</name>
    <name type="synonym">Sclerotinia laxa</name>
    <dbReference type="NCBI Taxonomy" id="61186"/>
    <lineage>
        <taxon>Eukaryota</taxon>
        <taxon>Fungi</taxon>
        <taxon>Dikarya</taxon>
        <taxon>Ascomycota</taxon>
        <taxon>Pezizomycotina</taxon>
        <taxon>Leotiomycetes</taxon>
        <taxon>Helotiales</taxon>
        <taxon>Sclerotiniaceae</taxon>
        <taxon>Monilinia</taxon>
    </lineage>
</organism>
<dbReference type="InterPro" id="IPR036915">
    <property type="entry name" value="Cyclin-like_sf"/>
</dbReference>
<evidence type="ECO:0008006" key="4">
    <source>
        <dbReference type="Google" id="ProtNLM"/>
    </source>
</evidence>
<accession>A0A5N6JTK4</accession>
<dbReference type="CDD" id="cd20558">
    <property type="entry name" value="CYCLIN_ScPCL7-like"/>
    <property type="match status" value="1"/>
</dbReference>
<evidence type="ECO:0000313" key="3">
    <source>
        <dbReference type="Proteomes" id="UP000326757"/>
    </source>
</evidence>
<dbReference type="PANTHER" id="PTHR15615">
    <property type="match status" value="1"/>
</dbReference>
<sequence>MSPLPTDESGSTAFENSSHDKDVSTDSELPPPPNPSSDAGLTAHHCSNDRGVSPPSPNSIDIFTLSPITALKLLCAGIEALVRFTGDIPPMPASAETTLPNMRGMQAEKENIRRSGSWTNLAGFRQRPPGSDATIDGVNLRQKPLETQTIVPAEPYIIVGENAEPLNVQHSAITRKFYSKQPPPISLEDYLMRIHKFCPMSTAVYLATSSYIHRVAVDERVIPVTRRNSHRLILAGLRVAMKALEDQSYAHARFSKVGGVTEQELSRLEINFCFLTNFELTTNKEALLHHAISLKELSSLQGGMNFVPKMSLSNTSKANMAPQETAVEAKLMLEITKAMESVQLLLSDMGEEKGIEEVTDRDPRADCIYDLALYRYREHNGDEQALSS</sequence>
<comment type="caution">
    <text evidence="2">The sequence shown here is derived from an EMBL/GenBank/DDBJ whole genome shotgun (WGS) entry which is preliminary data.</text>
</comment>
<dbReference type="PANTHER" id="PTHR15615:SF32">
    <property type="entry name" value="PROTEIN KINASE COMPLEX COMPONENT, PUTATIVE (AFU_ORTHOLOGUE AFUA_2G07660)-RELATED"/>
    <property type="match status" value="1"/>
</dbReference>
<evidence type="ECO:0000256" key="1">
    <source>
        <dbReference type="SAM" id="MobiDB-lite"/>
    </source>
</evidence>
<dbReference type="GO" id="GO:0000307">
    <property type="term" value="C:cyclin-dependent protein kinase holoenzyme complex"/>
    <property type="evidence" value="ECO:0007669"/>
    <property type="project" value="TreeGrafter"/>
</dbReference>
<proteinExistence type="predicted"/>
<dbReference type="GO" id="GO:0005634">
    <property type="term" value="C:nucleus"/>
    <property type="evidence" value="ECO:0007669"/>
    <property type="project" value="TreeGrafter"/>
</dbReference>
<name>A0A5N6JTK4_MONLA</name>
<reference evidence="2 3" key="1">
    <citation type="submission" date="2019-06" db="EMBL/GenBank/DDBJ databases">
        <title>Genome Sequence of the Brown Rot Fungal Pathogen Monilinia laxa.</title>
        <authorList>
            <person name="De Miccolis Angelini R.M."/>
            <person name="Landi L."/>
            <person name="Abate D."/>
            <person name="Pollastro S."/>
            <person name="Romanazzi G."/>
            <person name="Faretra F."/>
        </authorList>
    </citation>
    <scope>NUCLEOTIDE SEQUENCE [LARGE SCALE GENOMIC DNA]</scope>
    <source>
        <strain evidence="2 3">Mlax316</strain>
    </source>
</reference>
<keyword evidence="3" id="KW-1185">Reference proteome</keyword>
<evidence type="ECO:0000313" key="2">
    <source>
        <dbReference type="EMBL" id="KAB8291697.1"/>
    </source>
</evidence>
<dbReference type="InterPro" id="IPR013922">
    <property type="entry name" value="Cyclin_PHO80-like"/>
</dbReference>